<protein>
    <submittedName>
        <fullName evidence="2">Uncharacterized protein</fullName>
    </submittedName>
</protein>
<feature type="compositionally biased region" description="Basic and acidic residues" evidence="1">
    <location>
        <begin position="32"/>
        <end position="44"/>
    </location>
</feature>
<evidence type="ECO:0000256" key="1">
    <source>
        <dbReference type="SAM" id="MobiDB-lite"/>
    </source>
</evidence>
<evidence type="ECO:0000313" key="3">
    <source>
        <dbReference type="Proteomes" id="UP000005824"/>
    </source>
</evidence>
<dbReference type="InParanoid" id="B4D9G9"/>
<keyword evidence="3" id="KW-1185">Reference proteome</keyword>
<accession>B4D9G9</accession>
<proteinExistence type="predicted"/>
<dbReference type="Proteomes" id="UP000005824">
    <property type="component" value="Unassembled WGS sequence"/>
</dbReference>
<name>B4D9G9_9BACT</name>
<reference evidence="2 3" key="1">
    <citation type="journal article" date="2011" name="J. Bacteriol.">
        <title>Genome sequence of Chthoniobacter flavus Ellin428, an aerobic heterotrophic soil bacterium.</title>
        <authorList>
            <person name="Kant R."/>
            <person name="van Passel M.W."/>
            <person name="Palva A."/>
            <person name="Lucas S."/>
            <person name="Lapidus A."/>
            <person name="Glavina Del Rio T."/>
            <person name="Dalin E."/>
            <person name="Tice H."/>
            <person name="Bruce D."/>
            <person name="Goodwin L."/>
            <person name="Pitluck S."/>
            <person name="Larimer F.W."/>
            <person name="Land M.L."/>
            <person name="Hauser L."/>
            <person name="Sangwan P."/>
            <person name="de Vos W.M."/>
            <person name="Janssen P.H."/>
            <person name="Smidt H."/>
        </authorList>
    </citation>
    <scope>NUCLEOTIDE SEQUENCE [LARGE SCALE GENOMIC DNA]</scope>
    <source>
        <strain evidence="2 3">Ellin428</strain>
    </source>
</reference>
<dbReference type="EMBL" id="ABVL01000026">
    <property type="protein sequence ID" value="EDY16930.1"/>
    <property type="molecule type" value="Genomic_DNA"/>
</dbReference>
<dbReference type="AlphaFoldDB" id="B4D9G9"/>
<evidence type="ECO:0000313" key="2">
    <source>
        <dbReference type="EMBL" id="EDY16930.1"/>
    </source>
</evidence>
<gene>
    <name evidence="2" type="ORF">CfE428DRAFT_5559</name>
</gene>
<sequence length="184" mass="20378">MCRSPTSEYGVDSQKWIGDFPWRPCRNAPPNQDRRDRGGRREPSSEIACSAAAGPPEGMARRSKHWSIHYEANRHWQTGDFSAATLKKLTSLGAATSQSPTQSNARSASLTILNLNLPERVGIKIKITIRIKKNCSRAQTPFGTPLRAQFHCVWRGVGGLASEDPARRHPLHAKPSFAPRCVPK</sequence>
<comment type="caution">
    <text evidence="2">The sequence shown here is derived from an EMBL/GenBank/DDBJ whole genome shotgun (WGS) entry which is preliminary data.</text>
</comment>
<organism evidence="2 3">
    <name type="scientific">Chthoniobacter flavus Ellin428</name>
    <dbReference type="NCBI Taxonomy" id="497964"/>
    <lineage>
        <taxon>Bacteria</taxon>
        <taxon>Pseudomonadati</taxon>
        <taxon>Verrucomicrobiota</taxon>
        <taxon>Spartobacteria</taxon>
        <taxon>Chthoniobacterales</taxon>
        <taxon>Chthoniobacteraceae</taxon>
        <taxon>Chthoniobacter</taxon>
    </lineage>
</organism>
<feature type="region of interest" description="Disordered" evidence="1">
    <location>
        <begin position="1"/>
        <end position="62"/>
    </location>
</feature>
<feature type="region of interest" description="Disordered" evidence="1">
    <location>
        <begin position="163"/>
        <end position="184"/>
    </location>
</feature>